<dbReference type="InterPro" id="IPR004550">
    <property type="entry name" value="AsnASE_II"/>
</dbReference>
<dbReference type="Proteomes" id="UP001595756">
    <property type="component" value="Unassembled WGS sequence"/>
</dbReference>
<keyword evidence="8" id="KW-1185">Reference proteome</keyword>
<evidence type="ECO:0000256" key="3">
    <source>
        <dbReference type="PROSITE-ProRule" id="PRU10099"/>
    </source>
</evidence>
<dbReference type="PRINTS" id="PR00139">
    <property type="entry name" value="ASNGLNASE"/>
</dbReference>
<dbReference type="CDD" id="cd08964">
    <property type="entry name" value="L-asparaginase_II"/>
    <property type="match status" value="1"/>
</dbReference>
<comment type="similarity">
    <text evidence="1 4">Belongs to the asparaginase 1 family.</text>
</comment>
<evidence type="ECO:0000259" key="6">
    <source>
        <dbReference type="Pfam" id="PF17763"/>
    </source>
</evidence>
<evidence type="ECO:0000256" key="1">
    <source>
        <dbReference type="ARBA" id="ARBA00010518"/>
    </source>
</evidence>
<dbReference type="PANTHER" id="PTHR11707">
    <property type="entry name" value="L-ASPARAGINASE"/>
    <property type="match status" value="1"/>
</dbReference>
<dbReference type="RefSeq" id="WP_376812116.1">
    <property type="nucleotide sequence ID" value="NZ_JBHSDY010000003.1"/>
</dbReference>
<dbReference type="InterPro" id="IPR027473">
    <property type="entry name" value="L-asparaginase_C"/>
</dbReference>
<dbReference type="InterPro" id="IPR027474">
    <property type="entry name" value="L-asparaginase_N"/>
</dbReference>
<dbReference type="PANTHER" id="PTHR11707:SF28">
    <property type="entry name" value="60 KDA LYSOPHOSPHOLIPASE"/>
    <property type="match status" value="1"/>
</dbReference>
<dbReference type="PIRSF" id="PIRSF001220">
    <property type="entry name" value="L-ASNase_gatD"/>
    <property type="match status" value="1"/>
</dbReference>
<protein>
    <submittedName>
        <fullName evidence="7">Asparaginase</fullName>
    </submittedName>
</protein>
<dbReference type="InterPro" id="IPR020827">
    <property type="entry name" value="Asparaginase/glutaminase_AS1"/>
</dbReference>
<dbReference type="NCBIfam" id="TIGR00520">
    <property type="entry name" value="asnASE_II"/>
    <property type="match status" value="1"/>
</dbReference>
<dbReference type="InterPro" id="IPR036152">
    <property type="entry name" value="Asp/glu_Ase-like_sf"/>
</dbReference>
<dbReference type="Pfam" id="PF17763">
    <property type="entry name" value="Asparaginase_C"/>
    <property type="match status" value="1"/>
</dbReference>
<evidence type="ECO:0000256" key="2">
    <source>
        <dbReference type="ARBA" id="ARBA00022801"/>
    </source>
</evidence>
<dbReference type="PROSITE" id="PS51732">
    <property type="entry name" value="ASN_GLN_ASE_3"/>
    <property type="match status" value="1"/>
</dbReference>
<feature type="active site" evidence="3">
    <location>
        <position position="27"/>
    </location>
</feature>
<keyword evidence="2" id="KW-0378">Hydrolase</keyword>
<gene>
    <name evidence="7" type="ORF">ACFO0J_05825</name>
</gene>
<evidence type="ECO:0000256" key="4">
    <source>
        <dbReference type="RuleBase" id="RU004456"/>
    </source>
</evidence>
<evidence type="ECO:0000259" key="5">
    <source>
        <dbReference type="Pfam" id="PF00710"/>
    </source>
</evidence>
<proteinExistence type="inferred from homology"/>
<evidence type="ECO:0000313" key="8">
    <source>
        <dbReference type="Proteomes" id="UP001595756"/>
    </source>
</evidence>
<dbReference type="PIRSF" id="PIRSF500176">
    <property type="entry name" value="L_ASNase"/>
    <property type="match status" value="1"/>
</dbReference>
<name>A0ABV8RWN5_9BURK</name>
<dbReference type="InterPro" id="IPR040919">
    <property type="entry name" value="Asparaginase_C"/>
</dbReference>
<dbReference type="InterPro" id="IPR037152">
    <property type="entry name" value="L-asparaginase_N_sf"/>
</dbReference>
<dbReference type="SMART" id="SM00870">
    <property type="entry name" value="Asparaginase"/>
    <property type="match status" value="1"/>
</dbReference>
<dbReference type="EMBL" id="JBHSDY010000003">
    <property type="protein sequence ID" value="MFC4297557.1"/>
    <property type="molecule type" value="Genomic_DNA"/>
</dbReference>
<dbReference type="Pfam" id="PF00710">
    <property type="entry name" value="Asparaginase"/>
    <property type="match status" value="1"/>
</dbReference>
<dbReference type="Gene3D" id="3.40.50.40">
    <property type="match status" value="1"/>
</dbReference>
<accession>A0ABV8RWN5</accession>
<organism evidence="7 8">
    <name type="scientific">Castellaniella hirudinis</name>
    <dbReference type="NCBI Taxonomy" id="1144617"/>
    <lineage>
        <taxon>Bacteria</taxon>
        <taxon>Pseudomonadati</taxon>
        <taxon>Pseudomonadota</taxon>
        <taxon>Betaproteobacteria</taxon>
        <taxon>Burkholderiales</taxon>
        <taxon>Alcaligenaceae</taxon>
        <taxon>Castellaniella</taxon>
    </lineage>
</organism>
<dbReference type="InterPro" id="IPR006034">
    <property type="entry name" value="Asparaginase/glutaminase-like"/>
</dbReference>
<feature type="domain" description="Asparaginase/glutaminase C-terminal" evidence="6">
    <location>
        <begin position="229"/>
        <end position="334"/>
    </location>
</feature>
<comment type="caution">
    <text evidence="7">The sequence shown here is derived from an EMBL/GenBank/DDBJ whole genome shotgun (WGS) entry which is preliminary data.</text>
</comment>
<sequence>MPRSRAPGTAPSAPTRPRLVLIGTGGTIAATAGDARTLTGYQVTQGIEAMLAAIPGATDVADIRCEQPFNVDSRDLSTAQVLRLARQAERHLRDPDVDAVVITHGTDSLEETAFFLHLTVRSPKPVVLIGAMRPASALSADGPLNLVNALLTAAHPASRDRGVLVVLNDRIIAARHAAKRHTTRVDAFGADGAGVLGAVTDGRVRYAARPELPETAPFDLSGLRALPPVDIILDYQDAPLHPYSAALQAGSRGLVVAAMGNGSLSPAAVRGCAQAIRRGLVCIRASRVPDGLVTDDAAHANGPLAAHALNPLQARIALRLALARGMDRAEIAELLRRL</sequence>
<dbReference type="Gene3D" id="3.40.50.1170">
    <property type="entry name" value="L-asparaginase, N-terminal domain"/>
    <property type="match status" value="1"/>
</dbReference>
<feature type="domain" description="L-asparaginase N-terminal" evidence="5">
    <location>
        <begin position="18"/>
        <end position="210"/>
    </location>
</feature>
<dbReference type="PROSITE" id="PS00144">
    <property type="entry name" value="ASN_GLN_ASE_1"/>
    <property type="match status" value="1"/>
</dbReference>
<dbReference type="SUPFAM" id="SSF53774">
    <property type="entry name" value="Glutaminase/Asparaginase"/>
    <property type="match status" value="1"/>
</dbReference>
<evidence type="ECO:0000313" key="7">
    <source>
        <dbReference type="EMBL" id="MFC4297557.1"/>
    </source>
</evidence>
<reference evidence="8" key="1">
    <citation type="journal article" date="2019" name="Int. J. Syst. Evol. Microbiol.">
        <title>The Global Catalogue of Microorganisms (GCM) 10K type strain sequencing project: providing services to taxonomists for standard genome sequencing and annotation.</title>
        <authorList>
            <consortium name="The Broad Institute Genomics Platform"/>
            <consortium name="The Broad Institute Genome Sequencing Center for Infectious Disease"/>
            <person name="Wu L."/>
            <person name="Ma J."/>
        </authorList>
    </citation>
    <scope>NUCLEOTIDE SEQUENCE [LARGE SCALE GENOMIC DNA]</scope>
    <source>
        <strain evidence="8">CGMCC 1.19029</strain>
    </source>
</reference>